<evidence type="ECO:0000256" key="2">
    <source>
        <dbReference type="SAM" id="MobiDB-lite"/>
    </source>
</evidence>
<dbReference type="PROSITE" id="PS00463">
    <property type="entry name" value="ZN2_CY6_FUNGAL_1"/>
    <property type="match status" value="1"/>
</dbReference>
<organism evidence="4 5">
    <name type="scientific">Ophiocordyceps australis</name>
    <dbReference type="NCBI Taxonomy" id="1399860"/>
    <lineage>
        <taxon>Eukaryota</taxon>
        <taxon>Fungi</taxon>
        <taxon>Dikarya</taxon>
        <taxon>Ascomycota</taxon>
        <taxon>Pezizomycotina</taxon>
        <taxon>Sordariomycetes</taxon>
        <taxon>Hypocreomycetidae</taxon>
        <taxon>Hypocreales</taxon>
        <taxon>Ophiocordycipitaceae</taxon>
        <taxon>Ophiocordyceps</taxon>
    </lineage>
</organism>
<dbReference type="InterPro" id="IPR053187">
    <property type="entry name" value="Notoamide_regulator"/>
</dbReference>
<comment type="caution">
    <text evidence="4">The sequence shown here is derived from an EMBL/GenBank/DDBJ whole genome shotgun (WGS) entry which is preliminary data.</text>
</comment>
<protein>
    <recommendedName>
        <fullName evidence="3">Zn(2)-C6 fungal-type domain-containing protein</fullName>
    </recommendedName>
</protein>
<dbReference type="OrthoDB" id="10261408at2759"/>
<dbReference type="InterPro" id="IPR036864">
    <property type="entry name" value="Zn2-C6_fun-type_DNA-bd_sf"/>
</dbReference>
<dbReference type="PANTHER" id="PTHR47256">
    <property type="entry name" value="ZN(II)2CYS6 TRANSCRIPTION FACTOR (EUROFUNG)-RELATED"/>
    <property type="match status" value="1"/>
</dbReference>
<dbReference type="Gene3D" id="4.10.240.10">
    <property type="entry name" value="Zn(2)-C6 fungal-type DNA-binding domain"/>
    <property type="match status" value="1"/>
</dbReference>
<dbReference type="PANTHER" id="PTHR47256:SF1">
    <property type="entry name" value="ZN(II)2CYS6 TRANSCRIPTION FACTOR (EUROFUNG)"/>
    <property type="match status" value="1"/>
</dbReference>
<evidence type="ECO:0000259" key="3">
    <source>
        <dbReference type="PROSITE" id="PS50048"/>
    </source>
</evidence>
<accession>A0A2C5YJI9</accession>
<evidence type="ECO:0000313" key="5">
    <source>
        <dbReference type="Proteomes" id="UP000224854"/>
    </source>
</evidence>
<feature type="region of interest" description="Disordered" evidence="2">
    <location>
        <begin position="1"/>
        <end position="29"/>
    </location>
</feature>
<feature type="compositionally biased region" description="Pro residues" evidence="2">
    <location>
        <begin position="1"/>
        <end position="11"/>
    </location>
</feature>
<dbReference type="CDD" id="cd00067">
    <property type="entry name" value="GAL4"/>
    <property type="match status" value="1"/>
</dbReference>
<proteinExistence type="predicted"/>
<dbReference type="Pfam" id="PF00172">
    <property type="entry name" value="Zn_clus"/>
    <property type="match status" value="1"/>
</dbReference>
<evidence type="ECO:0000256" key="1">
    <source>
        <dbReference type="ARBA" id="ARBA00023242"/>
    </source>
</evidence>
<name>A0A2C5YJI9_9HYPO</name>
<dbReference type="AlphaFoldDB" id="A0A2C5YJI9"/>
<dbReference type="GO" id="GO:0000981">
    <property type="term" value="F:DNA-binding transcription factor activity, RNA polymerase II-specific"/>
    <property type="evidence" value="ECO:0007669"/>
    <property type="project" value="InterPro"/>
</dbReference>
<dbReference type="SUPFAM" id="SSF57701">
    <property type="entry name" value="Zn2/Cys6 DNA-binding domain"/>
    <property type="match status" value="1"/>
</dbReference>
<dbReference type="CDD" id="cd12148">
    <property type="entry name" value="fungal_TF_MHR"/>
    <property type="match status" value="1"/>
</dbReference>
<evidence type="ECO:0000313" key="4">
    <source>
        <dbReference type="EMBL" id="PHH67783.1"/>
    </source>
</evidence>
<dbReference type="Proteomes" id="UP000224854">
    <property type="component" value="Unassembled WGS sequence"/>
</dbReference>
<dbReference type="GO" id="GO:0008270">
    <property type="term" value="F:zinc ion binding"/>
    <property type="evidence" value="ECO:0007669"/>
    <property type="project" value="InterPro"/>
</dbReference>
<dbReference type="PROSITE" id="PS50048">
    <property type="entry name" value="ZN2_CY6_FUNGAL_2"/>
    <property type="match status" value="1"/>
</dbReference>
<keyword evidence="5" id="KW-1185">Reference proteome</keyword>
<sequence>MDPKTPAPLRPLAPAAREPAAREPEKGPHVVLDLKPRRPNVTVACNECRRRKTRCNGARPLCSTCQEQSLPCEYRQKFPVSPASNKLIVEIIGLLNTLPPQEASRHLALLSTQTDAVDMLSILKADLAGKQPPPELVARGSFEKLELEAQSPKAYSNLGNLQAPMLQLSSACIDTAHHTKPCPCLTPVNRGNSLDAALGMGPARVDPLYASPSSSVLASSSETTAALADAPLCDTGLDQLDIGHWTRVTIGNHVAAKCILLYLDNDDALLTPFDPTLFLSHLISKRTGFCSSLLVNALLWWACQAYSHDLPEAHTLISSFEYESLGLWDRERSHGHDSVPNMIAAEFLSLGFLAQGQKDQVRLYFFEALNMGIRMGLFCVKDKNGLLGLDDCTNRAFTRAAWGVFIWTM</sequence>
<dbReference type="InterPro" id="IPR001138">
    <property type="entry name" value="Zn2Cys6_DnaBD"/>
</dbReference>
<gene>
    <name evidence="4" type="ORF">CDD82_1130</name>
</gene>
<feature type="compositionally biased region" description="Basic and acidic residues" evidence="2">
    <location>
        <begin position="19"/>
        <end position="29"/>
    </location>
</feature>
<feature type="domain" description="Zn(2)-C6 fungal-type" evidence="3">
    <location>
        <begin position="44"/>
        <end position="74"/>
    </location>
</feature>
<dbReference type="EMBL" id="NJEU01001314">
    <property type="protein sequence ID" value="PHH67783.1"/>
    <property type="molecule type" value="Genomic_DNA"/>
</dbReference>
<dbReference type="SMART" id="SM00066">
    <property type="entry name" value="GAL4"/>
    <property type="match status" value="1"/>
</dbReference>
<keyword evidence="1" id="KW-0539">Nucleus</keyword>
<reference evidence="4 5" key="1">
    <citation type="submission" date="2017-06" db="EMBL/GenBank/DDBJ databases">
        <title>Ant-infecting Ophiocordyceps genomes reveal a high diversity of potential behavioral manipulation genes and a possible major role for enterotoxins.</title>
        <authorList>
            <person name="De Bekker C."/>
            <person name="Evans H.C."/>
            <person name="Brachmann A."/>
            <person name="Hughes D.P."/>
        </authorList>
    </citation>
    <scope>NUCLEOTIDE SEQUENCE [LARGE SCALE GENOMIC DNA]</scope>
    <source>
        <strain evidence="4 5">1348a</strain>
    </source>
</reference>